<dbReference type="CDD" id="cd14978">
    <property type="entry name" value="7tmA_FMRFamide_R-like"/>
    <property type="match status" value="1"/>
</dbReference>
<dbReference type="Gene3D" id="1.20.1070.10">
    <property type="entry name" value="Rhodopsin 7-helix transmembrane proteins"/>
    <property type="match status" value="1"/>
</dbReference>
<comment type="subcellular location">
    <subcellularLocation>
        <location evidence="1">Membrane</location>
    </subcellularLocation>
</comment>
<feature type="transmembrane region" description="Helical" evidence="5">
    <location>
        <begin position="206"/>
        <end position="232"/>
    </location>
</feature>
<dbReference type="InterPro" id="IPR000276">
    <property type="entry name" value="GPCR_Rhodpsn"/>
</dbReference>
<dbReference type="PRINTS" id="PR00237">
    <property type="entry name" value="GPCRRHODOPSN"/>
</dbReference>
<dbReference type="PANTHER" id="PTHR46273">
    <property type="entry name" value="MYOSUPPRESSIN RECEPTOR 1, ISOFORM B-RELATED"/>
    <property type="match status" value="1"/>
</dbReference>
<feature type="transmembrane region" description="Helical" evidence="5">
    <location>
        <begin position="304"/>
        <end position="320"/>
    </location>
</feature>
<evidence type="ECO:0000256" key="4">
    <source>
        <dbReference type="ARBA" id="ARBA00023136"/>
    </source>
</evidence>
<dbReference type="Pfam" id="PF10324">
    <property type="entry name" value="7TM_GPCR_Srw"/>
    <property type="match status" value="1"/>
</dbReference>
<feature type="transmembrane region" description="Helical" evidence="5">
    <location>
        <begin position="61"/>
        <end position="85"/>
    </location>
</feature>
<evidence type="ECO:0000313" key="8">
    <source>
        <dbReference type="Proteomes" id="UP001347796"/>
    </source>
</evidence>
<keyword evidence="8" id="KW-1185">Reference proteome</keyword>
<name>A0AAN8PVD3_PATCE</name>
<comment type="caution">
    <text evidence="7">The sequence shown here is derived from an EMBL/GenBank/DDBJ whole genome shotgun (WGS) entry which is preliminary data.</text>
</comment>
<feature type="transmembrane region" description="Helical" evidence="5">
    <location>
        <begin position="26"/>
        <end position="49"/>
    </location>
</feature>
<sequence>MNSSDPDIDFYRIPALESLSMWYSGIHGYLSVIVCAFGIPMNLINVTVLTQKHMRTPINCILTFLSLSDMLTMISYVPFALNFYIFHSPWELSEVKNSLGWMKFMLFHINFSATTHTVSIWLGVTLAIFRYKHLYSPAKGNLTRIRRLIRARISVCLVYVLSTVGLTPNYITNKLNPYTIDNKTVYVMEDLKLGTSEVRPVVLLNLWLYSIMAKLLPCILMVIYGGLLLYTLKSKLKFQKRKLSCSSVFASRPMDNSRTTRMLLIVIILFLVTELPQGILIIISVTSKGFFQNIYMPLGDLMDMVALINNGVNFILYCSMSRDFRLTLMDLLKLKMAKHRHFSTTTCNDSERSQTALIVRVL</sequence>
<reference evidence="7 8" key="1">
    <citation type="submission" date="2024-01" db="EMBL/GenBank/DDBJ databases">
        <title>The genome of the rayed Mediterranean limpet Patella caerulea (Linnaeus, 1758).</title>
        <authorList>
            <person name="Anh-Thu Weber A."/>
            <person name="Halstead-Nussloch G."/>
        </authorList>
    </citation>
    <scope>NUCLEOTIDE SEQUENCE [LARGE SCALE GENOMIC DNA]</scope>
    <source>
        <strain evidence="7">AATW-2023a</strain>
        <tissue evidence="7">Whole specimen</tissue>
    </source>
</reference>
<dbReference type="GO" id="GO:0008528">
    <property type="term" value="F:G protein-coupled peptide receptor activity"/>
    <property type="evidence" value="ECO:0007669"/>
    <property type="project" value="InterPro"/>
</dbReference>
<dbReference type="InterPro" id="IPR017452">
    <property type="entry name" value="GPCR_Rhodpsn_7TM"/>
</dbReference>
<evidence type="ECO:0000256" key="5">
    <source>
        <dbReference type="SAM" id="Phobius"/>
    </source>
</evidence>
<dbReference type="PANTHER" id="PTHR46273:SF4">
    <property type="entry name" value="AT19640P"/>
    <property type="match status" value="1"/>
</dbReference>
<dbReference type="Proteomes" id="UP001347796">
    <property type="component" value="Unassembled WGS sequence"/>
</dbReference>
<gene>
    <name evidence="7" type="ORF">SNE40_015547</name>
</gene>
<evidence type="ECO:0000256" key="1">
    <source>
        <dbReference type="ARBA" id="ARBA00004370"/>
    </source>
</evidence>
<dbReference type="InterPro" id="IPR053219">
    <property type="entry name" value="GPCR_Dmsr-1"/>
</dbReference>
<proteinExistence type="predicted"/>
<evidence type="ECO:0000259" key="6">
    <source>
        <dbReference type="PROSITE" id="PS50262"/>
    </source>
</evidence>
<accession>A0AAN8PVD3</accession>
<keyword evidence="2 5" id="KW-0812">Transmembrane</keyword>
<keyword evidence="4 5" id="KW-0472">Membrane</keyword>
<feature type="transmembrane region" description="Helical" evidence="5">
    <location>
        <begin position="105"/>
        <end position="129"/>
    </location>
</feature>
<dbReference type="InterPro" id="IPR019427">
    <property type="entry name" value="7TM_GPCR_serpentine_rcpt_Srw"/>
</dbReference>
<evidence type="ECO:0000313" key="7">
    <source>
        <dbReference type="EMBL" id="KAK6177450.1"/>
    </source>
</evidence>
<organism evidence="7 8">
    <name type="scientific">Patella caerulea</name>
    <name type="common">Rayed Mediterranean limpet</name>
    <dbReference type="NCBI Taxonomy" id="87958"/>
    <lineage>
        <taxon>Eukaryota</taxon>
        <taxon>Metazoa</taxon>
        <taxon>Spiralia</taxon>
        <taxon>Lophotrochozoa</taxon>
        <taxon>Mollusca</taxon>
        <taxon>Gastropoda</taxon>
        <taxon>Patellogastropoda</taxon>
        <taxon>Patelloidea</taxon>
        <taxon>Patellidae</taxon>
        <taxon>Patella</taxon>
    </lineage>
</organism>
<dbReference type="EMBL" id="JAZGQO010000010">
    <property type="protein sequence ID" value="KAK6177450.1"/>
    <property type="molecule type" value="Genomic_DNA"/>
</dbReference>
<evidence type="ECO:0000256" key="3">
    <source>
        <dbReference type="ARBA" id="ARBA00022989"/>
    </source>
</evidence>
<dbReference type="AlphaFoldDB" id="A0AAN8PVD3"/>
<evidence type="ECO:0000256" key="2">
    <source>
        <dbReference type="ARBA" id="ARBA00022692"/>
    </source>
</evidence>
<feature type="domain" description="G-protein coupled receptors family 1 profile" evidence="6">
    <location>
        <begin position="41"/>
        <end position="317"/>
    </location>
</feature>
<dbReference type="GO" id="GO:0005886">
    <property type="term" value="C:plasma membrane"/>
    <property type="evidence" value="ECO:0007669"/>
    <property type="project" value="TreeGrafter"/>
</dbReference>
<feature type="transmembrane region" description="Helical" evidence="5">
    <location>
        <begin position="262"/>
        <end position="284"/>
    </location>
</feature>
<keyword evidence="3 5" id="KW-1133">Transmembrane helix</keyword>
<dbReference type="SUPFAM" id="SSF81321">
    <property type="entry name" value="Family A G protein-coupled receptor-like"/>
    <property type="match status" value="1"/>
</dbReference>
<dbReference type="PROSITE" id="PS50262">
    <property type="entry name" value="G_PROTEIN_RECEP_F1_2"/>
    <property type="match status" value="1"/>
</dbReference>
<feature type="transmembrane region" description="Helical" evidence="5">
    <location>
        <begin position="149"/>
        <end position="171"/>
    </location>
</feature>
<protein>
    <recommendedName>
        <fullName evidence="6">G-protein coupled receptors family 1 profile domain-containing protein</fullName>
    </recommendedName>
</protein>